<feature type="transmembrane region" description="Helical" evidence="15">
    <location>
        <begin position="171"/>
        <end position="190"/>
    </location>
</feature>
<sequence>MLNKKLIGNFSVLQPLAPYEFNFTDLYFGESYSIGIRAISDENYRYESTPVWLNITVPTCLQQFKKTNSNSIIAPETPENFQAEEVFRSANLLGNFPLYDIGMSWNKPNYTPDYYTVYLFDEGTNGVNNSSIILNVTGKQQLNTPMWLYAGYINATAILLANESWISTEVVLLIVCPVIIIISVLLYAFIRLMAKKTQLDYFEEIDKTLPSIDYTITPVKESESLDAWELLEEKLLIKDVLGEGAFGVVRKGEYDLGEGKRTEVAIKMLKGNPDTEEKRQILQEINIMKSVPAHPHLVSLIGCITQGSLFGPLLVVEYCSKGDLHSYLRNILDKLHNPFYANQLDSIIIGEDIKCASNRLYDLAVLENNDIPQPKDLISYARQIAIGMEYLTSLKLIHRDLAARNVLISSDNTVKISDFGLSRDVYYDKVYCKTTRGKLPIRWMALESLTHQVYTSQSDVWSFGILLWEIVTLGSTPYPGLSTGELLVLLKDGYRMKKPSNCSDELYLIMSKCWKATPKERPTFTELRKALDDTLETISHYLDLNTSEASDISTCQNNKPRNTGSLERYVIQMKEV</sequence>
<name>A0AAV8WH24_9CUCU</name>
<keyword evidence="10 15" id="KW-0472">Membrane</keyword>
<dbReference type="GO" id="GO:0005886">
    <property type="term" value="C:plasma membrane"/>
    <property type="evidence" value="ECO:0007669"/>
    <property type="project" value="TreeGrafter"/>
</dbReference>
<reference evidence="17 18" key="1">
    <citation type="journal article" date="2023" name="Insect Mol. Biol.">
        <title>Genome sequencing provides insights into the evolution of gene families encoding plant cell wall-degrading enzymes in longhorned beetles.</title>
        <authorList>
            <person name="Shin N.R."/>
            <person name="Okamura Y."/>
            <person name="Kirsch R."/>
            <person name="Pauchet Y."/>
        </authorList>
    </citation>
    <scope>NUCLEOTIDE SEQUENCE [LARGE SCALE GENOMIC DNA]</scope>
    <source>
        <strain evidence="17">EAD_L_NR</strain>
    </source>
</reference>
<keyword evidence="11" id="KW-0829">Tyrosine-protein kinase</keyword>
<evidence type="ECO:0000256" key="4">
    <source>
        <dbReference type="ARBA" id="ARBA00022692"/>
    </source>
</evidence>
<feature type="domain" description="Protein kinase" evidence="16">
    <location>
        <begin position="235"/>
        <end position="535"/>
    </location>
</feature>
<evidence type="ECO:0000256" key="2">
    <source>
        <dbReference type="ARBA" id="ARBA00011902"/>
    </source>
</evidence>
<dbReference type="Proteomes" id="UP001159042">
    <property type="component" value="Unassembled WGS sequence"/>
</dbReference>
<proteinExistence type="predicted"/>
<keyword evidence="6 14" id="KW-0547">Nucleotide-binding</keyword>
<evidence type="ECO:0000256" key="8">
    <source>
        <dbReference type="ARBA" id="ARBA00022840"/>
    </source>
</evidence>
<evidence type="ECO:0000256" key="10">
    <source>
        <dbReference type="ARBA" id="ARBA00023136"/>
    </source>
</evidence>
<keyword evidence="5" id="KW-0732">Signal</keyword>
<dbReference type="InterPro" id="IPR000719">
    <property type="entry name" value="Prot_kinase_dom"/>
</dbReference>
<comment type="subcellular location">
    <subcellularLocation>
        <location evidence="1">Membrane</location>
        <topology evidence="1">Single-pass type I membrane protein</topology>
    </subcellularLocation>
</comment>
<dbReference type="InterPro" id="IPR001245">
    <property type="entry name" value="Ser-Thr/Tyr_kinase_cat_dom"/>
</dbReference>
<organism evidence="17 18">
    <name type="scientific">Exocentrus adspersus</name>
    <dbReference type="NCBI Taxonomy" id="1586481"/>
    <lineage>
        <taxon>Eukaryota</taxon>
        <taxon>Metazoa</taxon>
        <taxon>Ecdysozoa</taxon>
        <taxon>Arthropoda</taxon>
        <taxon>Hexapoda</taxon>
        <taxon>Insecta</taxon>
        <taxon>Pterygota</taxon>
        <taxon>Neoptera</taxon>
        <taxon>Endopterygota</taxon>
        <taxon>Coleoptera</taxon>
        <taxon>Polyphaga</taxon>
        <taxon>Cucujiformia</taxon>
        <taxon>Chrysomeloidea</taxon>
        <taxon>Cerambycidae</taxon>
        <taxon>Lamiinae</taxon>
        <taxon>Acanthocinini</taxon>
        <taxon>Exocentrus</taxon>
    </lineage>
</organism>
<evidence type="ECO:0000256" key="3">
    <source>
        <dbReference type="ARBA" id="ARBA00022679"/>
    </source>
</evidence>
<dbReference type="Gene3D" id="3.30.200.20">
    <property type="entry name" value="Phosphorylase Kinase, domain 1"/>
    <property type="match status" value="1"/>
</dbReference>
<keyword evidence="9 15" id="KW-1133">Transmembrane helix</keyword>
<dbReference type="Pfam" id="PF07714">
    <property type="entry name" value="PK_Tyr_Ser-Thr"/>
    <property type="match status" value="1"/>
</dbReference>
<evidence type="ECO:0000256" key="1">
    <source>
        <dbReference type="ARBA" id="ARBA00004479"/>
    </source>
</evidence>
<evidence type="ECO:0000256" key="12">
    <source>
        <dbReference type="ARBA" id="ARBA00023180"/>
    </source>
</evidence>
<keyword evidence="18" id="KW-1185">Reference proteome</keyword>
<protein>
    <recommendedName>
        <fullName evidence="2">receptor protein-tyrosine kinase</fullName>
        <ecNumber evidence="2">2.7.10.1</ecNumber>
    </recommendedName>
</protein>
<evidence type="ECO:0000256" key="11">
    <source>
        <dbReference type="ARBA" id="ARBA00023137"/>
    </source>
</evidence>
<dbReference type="PRINTS" id="PR00109">
    <property type="entry name" value="TYRKINASE"/>
</dbReference>
<dbReference type="Gene3D" id="1.10.510.10">
    <property type="entry name" value="Transferase(Phosphotransferase) domain 1"/>
    <property type="match status" value="1"/>
</dbReference>
<dbReference type="PROSITE" id="PS00109">
    <property type="entry name" value="PROTEIN_KINASE_TYR"/>
    <property type="match status" value="1"/>
</dbReference>
<dbReference type="EMBL" id="JANEYG010000001">
    <property type="protein sequence ID" value="KAJ8925385.1"/>
    <property type="molecule type" value="Genomic_DNA"/>
</dbReference>
<dbReference type="PROSITE" id="PS00107">
    <property type="entry name" value="PROTEIN_KINASE_ATP"/>
    <property type="match status" value="1"/>
</dbReference>
<dbReference type="InterPro" id="IPR008266">
    <property type="entry name" value="Tyr_kinase_AS"/>
</dbReference>
<dbReference type="InterPro" id="IPR050122">
    <property type="entry name" value="RTK"/>
</dbReference>
<evidence type="ECO:0000256" key="9">
    <source>
        <dbReference type="ARBA" id="ARBA00022989"/>
    </source>
</evidence>
<dbReference type="InterPro" id="IPR020635">
    <property type="entry name" value="Tyr_kinase_cat_dom"/>
</dbReference>
<dbReference type="FunFam" id="1.10.510.10:FF:000190">
    <property type="entry name" value="Proto-oncogene tyrosine-protein kinase receptor Ret"/>
    <property type="match status" value="1"/>
</dbReference>
<evidence type="ECO:0000256" key="7">
    <source>
        <dbReference type="ARBA" id="ARBA00022777"/>
    </source>
</evidence>
<evidence type="ECO:0000313" key="18">
    <source>
        <dbReference type="Proteomes" id="UP001159042"/>
    </source>
</evidence>
<keyword evidence="12" id="KW-0325">Glycoprotein</keyword>
<keyword evidence="4 15" id="KW-0812">Transmembrane</keyword>
<feature type="binding site" evidence="14">
    <location>
        <position position="267"/>
    </location>
    <ligand>
        <name>ATP</name>
        <dbReference type="ChEBI" id="CHEBI:30616"/>
    </ligand>
</feature>
<evidence type="ECO:0000256" key="6">
    <source>
        <dbReference type="ARBA" id="ARBA00022741"/>
    </source>
</evidence>
<evidence type="ECO:0000256" key="15">
    <source>
        <dbReference type="SAM" id="Phobius"/>
    </source>
</evidence>
<evidence type="ECO:0000256" key="5">
    <source>
        <dbReference type="ARBA" id="ARBA00022729"/>
    </source>
</evidence>
<dbReference type="PANTHER" id="PTHR24416:SF620">
    <property type="entry name" value="TYROSINE-PROTEIN KINASE RECEPTOR TORSO"/>
    <property type="match status" value="1"/>
</dbReference>
<dbReference type="InterPro" id="IPR017441">
    <property type="entry name" value="Protein_kinase_ATP_BS"/>
</dbReference>
<dbReference type="InterPro" id="IPR011009">
    <property type="entry name" value="Kinase-like_dom_sf"/>
</dbReference>
<dbReference type="GO" id="GO:0043235">
    <property type="term" value="C:receptor complex"/>
    <property type="evidence" value="ECO:0007669"/>
    <property type="project" value="TreeGrafter"/>
</dbReference>
<evidence type="ECO:0000313" key="17">
    <source>
        <dbReference type="EMBL" id="KAJ8925385.1"/>
    </source>
</evidence>
<dbReference type="CDD" id="cd00192">
    <property type="entry name" value="PTKc"/>
    <property type="match status" value="1"/>
</dbReference>
<accession>A0AAV8WH24</accession>
<dbReference type="SMART" id="SM00219">
    <property type="entry name" value="TyrKc"/>
    <property type="match status" value="1"/>
</dbReference>
<dbReference type="GO" id="GO:0004714">
    <property type="term" value="F:transmembrane receptor protein tyrosine kinase activity"/>
    <property type="evidence" value="ECO:0007669"/>
    <property type="project" value="UniProtKB-EC"/>
</dbReference>
<gene>
    <name evidence="17" type="ORF">NQ315_009216</name>
</gene>
<comment type="caution">
    <text evidence="17">The sequence shown here is derived from an EMBL/GenBank/DDBJ whole genome shotgun (WGS) entry which is preliminary data.</text>
</comment>
<evidence type="ECO:0000259" key="16">
    <source>
        <dbReference type="PROSITE" id="PS50011"/>
    </source>
</evidence>
<dbReference type="PROSITE" id="PS50011">
    <property type="entry name" value="PROTEIN_KINASE_DOM"/>
    <property type="match status" value="1"/>
</dbReference>
<dbReference type="AlphaFoldDB" id="A0AAV8WH24"/>
<dbReference type="PANTHER" id="PTHR24416">
    <property type="entry name" value="TYROSINE-PROTEIN KINASE RECEPTOR"/>
    <property type="match status" value="1"/>
</dbReference>
<dbReference type="EC" id="2.7.10.1" evidence="2"/>
<dbReference type="GO" id="GO:0007169">
    <property type="term" value="P:cell surface receptor protein tyrosine kinase signaling pathway"/>
    <property type="evidence" value="ECO:0007669"/>
    <property type="project" value="TreeGrafter"/>
</dbReference>
<comment type="catalytic activity">
    <reaction evidence="13">
        <text>L-tyrosyl-[protein] + ATP = O-phospho-L-tyrosyl-[protein] + ADP + H(+)</text>
        <dbReference type="Rhea" id="RHEA:10596"/>
        <dbReference type="Rhea" id="RHEA-COMP:10136"/>
        <dbReference type="Rhea" id="RHEA-COMP:20101"/>
        <dbReference type="ChEBI" id="CHEBI:15378"/>
        <dbReference type="ChEBI" id="CHEBI:30616"/>
        <dbReference type="ChEBI" id="CHEBI:46858"/>
        <dbReference type="ChEBI" id="CHEBI:61978"/>
        <dbReference type="ChEBI" id="CHEBI:456216"/>
        <dbReference type="EC" id="2.7.10.1"/>
    </reaction>
</comment>
<dbReference type="GO" id="GO:0005524">
    <property type="term" value="F:ATP binding"/>
    <property type="evidence" value="ECO:0007669"/>
    <property type="project" value="UniProtKB-UniRule"/>
</dbReference>
<keyword evidence="7" id="KW-0418">Kinase</keyword>
<keyword evidence="3" id="KW-0808">Transferase</keyword>
<evidence type="ECO:0000256" key="13">
    <source>
        <dbReference type="ARBA" id="ARBA00051243"/>
    </source>
</evidence>
<dbReference type="SUPFAM" id="SSF56112">
    <property type="entry name" value="Protein kinase-like (PK-like)"/>
    <property type="match status" value="1"/>
</dbReference>
<evidence type="ECO:0000256" key="14">
    <source>
        <dbReference type="PROSITE-ProRule" id="PRU10141"/>
    </source>
</evidence>
<keyword evidence="8 14" id="KW-0067">ATP-binding</keyword>
<dbReference type="GO" id="GO:1902533">
    <property type="term" value="P:positive regulation of intracellular signal transduction"/>
    <property type="evidence" value="ECO:0007669"/>
    <property type="project" value="UniProtKB-ARBA"/>
</dbReference>